<dbReference type="OrthoDB" id="9799036at2"/>
<comment type="similarity">
    <text evidence="1">Belongs to the 4-hydroxybenzoyl-CoA thioesterase family.</text>
</comment>
<dbReference type="Pfam" id="PF13279">
    <property type="entry name" value="4HBT_2"/>
    <property type="match status" value="1"/>
</dbReference>
<accession>A0A1Z2XF48</accession>
<dbReference type="NCBIfam" id="TIGR00051">
    <property type="entry name" value="YbgC/FadM family acyl-CoA thioesterase"/>
    <property type="match status" value="1"/>
</dbReference>
<dbReference type="PANTHER" id="PTHR31793:SF27">
    <property type="entry name" value="NOVEL THIOESTERASE SUPERFAMILY DOMAIN AND SAPOSIN A-TYPE DOMAIN CONTAINING PROTEIN (0610012H03RIK)"/>
    <property type="match status" value="1"/>
</dbReference>
<dbReference type="InterPro" id="IPR050563">
    <property type="entry name" value="4-hydroxybenzoyl-CoA_TE"/>
</dbReference>
<reference evidence="4 6" key="3">
    <citation type="submission" date="2019-04" db="EMBL/GenBank/DDBJ databases">
        <title>Microbes associate with the intestines of laboratory mice.</title>
        <authorList>
            <person name="Navarre W."/>
            <person name="Wong E."/>
            <person name="Huang K."/>
            <person name="Tropini C."/>
            <person name="Ng K."/>
            <person name="Yu B."/>
        </authorList>
    </citation>
    <scope>NUCLEOTIDE SEQUENCE [LARGE SCALE GENOMIC DNA]</scope>
    <source>
        <strain evidence="4 6">NM06_A21</strain>
    </source>
</reference>
<dbReference type="SUPFAM" id="SSF54637">
    <property type="entry name" value="Thioesterase/thiol ester dehydrase-isomerase"/>
    <property type="match status" value="1"/>
</dbReference>
<keyword evidence="2" id="KW-0378">Hydrolase</keyword>
<dbReference type="EMBL" id="CP015402">
    <property type="protein sequence ID" value="ANU62448.1"/>
    <property type="molecule type" value="Genomic_DNA"/>
</dbReference>
<reference evidence="5" key="1">
    <citation type="submission" date="2016-04" db="EMBL/GenBank/DDBJ databases">
        <title>Complete Genome Sequences of Twelve Strains of a Stable Defined Moderately Diverse Mouse Microbiota 2 (sDMDMm2).</title>
        <authorList>
            <person name="Uchimura Y."/>
            <person name="Wyss M."/>
            <person name="Brugiroux S."/>
            <person name="Limenitakis J.P."/>
            <person name="Stecher B."/>
            <person name="McCoy K.D."/>
            <person name="Macpherson A.J."/>
        </authorList>
    </citation>
    <scope>NUCLEOTIDE SEQUENCE [LARGE SCALE GENOMIC DNA]</scope>
    <source>
        <strain evidence="5">YL27</strain>
    </source>
</reference>
<evidence type="ECO:0000313" key="6">
    <source>
        <dbReference type="Proteomes" id="UP000306630"/>
    </source>
</evidence>
<dbReference type="PANTHER" id="PTHR31793">
    <property type="entry name" value="4-HYDROXYBENZOYL-COA THIOESTERASE FAMILY MEMBER"/>
    <property type="match status" value="1"/>
</dbReference>
<dbReference type="Proteomes" id="UP000306630">
    <property type="component" value="Unassembled WGS sequence"/>
</dbReference>
<reference evidence="3" key="2">
    <citation type="submission" date="2017-04" db="EMBL/GenBank/DDBJ databases">
        <title>Complete Genome Sequences of Twelve Strains of a Stable Defined Moderately Diverse Mouse Microbiota 2 (sDMDMm2).</title>
        <authorList>
            <person name="Uchimura Y."/>
            <person name="Wyss M."/>
            <person name="Brugiroux S."/>
            <person name="Limenitakis J.P."/>
            <person name="Stecher B."/>
            <person name="McCoy K.D."/>
            <person name="Macpherson A.J."/>
        </authorList>
    </citation>
    <scope>NUCLEOTIDE SEQUENCE</scope>
    <source>
        <strain evidence="3">YL27</strain>
    </source>
</reference>
<dbReference type="Proteomes" id="UP000186351">
    <property type="component" value="Chromosome"/>
</dbReference>
<name>A0A1B1S6N5_9BACT</name>
<dbReference type="GeneID" id="65535401"/>
<proteinExistence type="inferred from homology"/>
<evidence type="ECO:0000313" key="5">
    <source>
        <dbReference type="Proteomes" id="UP000186351"/>
    </source>
</evidence>
<dbReference type="InterPro" id="IPR029069">
    <property type="entry name" value="HotDog_dom_sf"/>
</dbReference>
<protein>
    <submittedName>
        <fullName evidence="3 4">Thioesterase</fullName>
    </submittedName>
</protein>
<evidence type="ECO:0000256" key="2">
    <source>
        <dbReference type="ARBA" id="ARBA00022801"/>
    </source>
</evidence>
<sequence>MQQKYIFTLPMKVRDYEVDAEGIVNNAIYLHYFEHTRHEFCEHAGMSFAQMHAQGIDPVLNRVEIDYRTPLHLGERFLSCLNLTRKGARFIFIQDIYNADGQLVVSGKVSCVSTLNGRLTRGDELAGFFKAYL</sequence>
<dbReference type="CDD" id="cd00586">
    <property type="entry name" value="4HBT"/>
    <property type="match status" value="1"/>
</dbReference>
<evidence type="ECO:0000256" key="1">
    <source>
        <dbReference type="ARBA" id="ARBA00005953"/>
    </source>
</evidence>
<keyword evidence="5" id="KW-1185">Reference proteome</keyword>
<evidence type="ECO:0000313" key="3">
    <source>
        <dbReference type="EMBL" id="ANU62448.1"/>
    </source>
</evidence>
<dbReference type="AlphaFoldDB" id="A0A1B1S6N5"/>
<evidence type="ECO:0000313" key="4">
    <source>
        <dbReference type="EMBL" id="TGY71860.1"/>
    </source>
</evidence>
<dbReference type="RefSeq" id="WP_068959847.1">
    <property type="nucleotide sequence ID" value="NZ_CAJTAP010000008.1"/>
</dbReference>
<dbReference type="Gene3D" id="3.10.129.10">
    <property type="entry name" value="Hotdog Thioesterase"/>
    <property type="match status" value="1"/>
</dbReference>
<dbReference type="KEGG" id="pary:A4V02_00935"/>
<dbReference type="InterPro" id="IPR006684">
    <property type="entry name" value="YbgC/YbaW"/>
</dbReference>
<organism evidence="3 5">
    <name type="scientific">Muribaculum intestinale</name>
    <dbReference type="NCBI Taxonomy" id="1796646"/>
    <lineage>
        <taxon>Bacteria</taxon>
        <taxon>Pseudomonadati</taxon>
        <taxon>Bacteroidota</taxon>
        <taxon>Bacteroidia</taxon>
        <taxon>Bacteroidales</taxon>
        <taxon>Muribaculaceae</taxon>
        <taxon>Muribaculum</taxon>
    </lineage>
</organism>
<accession>A0A1B1S6N5</accession>
<dbReference type="STRING" id="1796646.A4V02_00935"/>
<gene>
    <name evidence="3" type="ORF">A4V02_00935</name>
    <name evidence="4" type="ORF">E5333_10900</name>
</gene>
<dbReference type="GO" id="GO:0047617">
    <property type="term" value="F:fatty acyl-CoA hydrolase activity"/>
    <property type="evidence" value="ECO:0007669"/>
    <property type="project" value="TreeGrafter"/>
</dbReference>
<dbReference type="EMBL" id="SRYD01000045">
    <property type="protein sequence ID" value="TGY71860.1"/>
    <property type="molecule type" value="Genomic_DNA"/>
</dbReference>